<keyword evidence="3" id="KW-1185">Reference proteome</keyword>
<sequence length="35" mass="3566">MSGRRARAGMAPAAPVMAAPAYSVRPSSQPIATHT</sequence>
<reference evidence="2 3" key="1">
    <citation type="submission" date="2020-04" db="EMBL/GenBank/DDBJ databases">
        <authorList>
            <person name="De Canck E."/>
        </authorList>
    </citation>
    <scope>NUCLEOTIDE SEQUENCE [LARGE SCALE GENOMIC DNA]</scope>
    <source>
        <strain evidence="2 3">LMG 26845</strain>
    </source>
</reference>
<evidence type="ECO:0000313" key="2">
    <source>
        <dbReference type="EMBL" id="CAB3623778.1"/>
    </source>
</evidence>
<gene>
    <name evidence="2" type="ORF">LMG26845_00107</name>
</gene>
<proteinExistence type="predicted"/>
<name>A0A6J4ZH70_9BURK</name>
<dbReference type="AlphaFoldDB" id="A0A6J4ZH70"/>
<feature type="compositionally biased region" description="Low complexity" evidence="1">
    <location>
        <begin position="8"/>
        <end position="21"/>
    </location>
</feature>
<feature type="region of interest" description="Disordered" evidence="1">
    <location>
        <begin position="1"/>
        <end position="35"/>
    </location>
</feature>
<accession>A0A6J4ZH70</accession>
<dbReference type="Proteomes" id="UP000507979">
    <property type="component" value="Unassembled WGS sequence"/>
</dbReference>
<evidence type="ECO:0000313" key="3">
    <source>
        <dbReference type="Proteomes" id="UP000507979"/>
    </source>
</evidence>
<organism evidence="2 3">
    <name type="scientific">Achromobacter insuavis</name>
    <dbReference type="NCBI Taxonomy" id="1287735"/>
    <lineage>
        <taxon>Bacteria</taxon>
        <taxon>Pseudomonadati</taxon>
        <taxon>Pseudomonadota</taxon>
        <taxon>Betaproteobacteria</taxon>
        <taxon>Burkholderiales</taxon>
        <taxon>Alcaligenaceae</taxon>
        <taxon>Achromobacter</taxon>
    </lineage>
</organism>
<feature type="compositionally biased region" description="Polar residues" evidence="1">
    <location>
        <begin position="25"/>
        <end position="35"/>
    </location>
</feature>
<dbReference type="EMBL" id="CADIJR010000001">
    <property type="protein sequence ID" value="CAB3623778.1"/>
    <property type="molecule type" value="Genomic_DNA"/>
</dbReference>
<protein>
    <submittedName>
        <fullName evidence="2">Uncharacterized protein</fullName>
    </submittedName>
</protein>
<evidence type="ECO:0000256" key="1">
    <source>
        <dbReference type="SAM" id="MobiDB-lite"/>
    </source>
</evidence>